<sequence length="72" mass="7917">MHRHTLAFFFFLALLSVTFAGTDFRPGMTYEDIDGYGGSEYSVYNHGGSEREDASLRGKSCKSVLDCGIGNL</sequence>
<protein>
    <submittedName>
        <fullName evidence="2">Uncharacterized protein</fullName>
    </submittedName>
</protein>
<evidence type="ECO:0000313" key="2">
    <source>
        <dbReference type="EMBL" id="SAM02782.1"/>
    </source>
</evidence>
<evidence type="ECO:0000256" key="1">
    <source>
        <dbReference type="SAM" id="SignalP"/>
    </source>
</evidence>
<dbReference type="InParanoid" id="A0A168PQ75"/>
<proteinExistence type="predicted"/>
<evidence type="ECO:0000313" key="3">
    <source>
        <dbReference type="Proteomes" id="UP000078561"/>
    </source>
</evidence>
<accession>A0A168PQ75</accession>
<feature type="signal peptide" evidence="1">
    <location>
        <begin position="1"/>
        <end position="20"/>
    </location>
</feature>
<keyword evidence="1" id="KW-0732">Signal</keyword>
<gene>
    <name evidence="2" type="primary">ABSGL_08598.1 scaffold 10421</name>
</gene>
<feature type="chain" id="PRO_5007899729" evidence="1">
    <location>
        <begin position="21"/>
        <end position="72"/>
    </location>
</feature>
<name>A0A168PQ75_ABSGL</name>
<dbReference type="Proteomes" id="UP000078561">
    <property type="component" value="Unassembled WGS sequence"/>
</dbReference>
<reference evidence="2" key="1">
    <citation type="submission" date="2016-04" db="EMBL/GenBank/DDBJ databases">
        <authorList>
            <person name="Evans L.H."/>
            <person name="Alamgir A."/>
            <person name="Owens N."/>
            <person name="Weber N.D."/>
            <person name="Virtaneva K."/>
            <person name="Barbian K."/>
            <person name="Babar A."/>
            <person name="Rosenke K."/>
        </authorList>
    </citation>
    <scope>NUCLEOTIDE SEQUENCE [LARGE SCALE GENOMIC DNA]</scope>
    <source>
        <strain evidence="2">CBS 101.48</strain>
    </source>
</reference>
<dbReference type="AlphaFoldDB" id="A0A168PQ75"/>
<organism evidence="2">
    <name type="scientific">Absidia glauca</name>
    <name type="common">Pin mould</name>
    <dbReference type="NCBI Taxonomy" id="4829"/>
    <lineage>
        <taxon>Eukaryota</taxon>
        <taxon>Fungi</taxon>
        <taxon>Fungi incertae sedis</taxon>
        <taxon>Mucoromycota</taxon>
        <taxon>Mucoromycotina</taxon>
        <taxon>Mucoromycetes</taxon>
        <taxon>Mucorales</taxon>
        <taxon>Cunninghamellaceae</taxon>
        <taxon>Absidia</taxon>
    </lineage>
</organism>
<dbReference type="EMBL" id="LT554016">
    <property type="protein sequence ID" value="SAM02782.1"/>
    <property type="molecule type" value="Genomic_DNA"/>
</dbReference>
<keyword evidence="3" id="KW-1185">Reference proteome</keyword>